<keyword evidence="3" id="KW-0275">Fatty acid biosynthesis</keyword>
<comment type="subcellular location">
    <subcellularLocation>
        <location evidence="3">Cytoplasm</location>
    </subcellularLocation>
</comment>
<feature type="domain" description="Carrier" evidence="4">
    <location>
        <begin position="3"/>
        <end position="78"/>
    </location>
</feature>
<dbReference type="Gene3D" id="1.10.1200.10">
    <property type="entry name" value="ACP-like"/>
    <property type="match status" value="1"/>
</dbReference>
<dbReference type="GO" id="GO:0000036">
    <property type="term" value="F:acyl carrier activity"/>
    <property type="evidence" value="ECO:0007669"/>
    <property type="project" value="UniProtKB-UniRule"/>
</dbReference>
<keyword evidence="3" id="KW-0444">Lipid biosynthesis</keyword>
<name>A0A1G1WF30_9BACT</name>
<comment type="caution">
    <text evidence="3">Lacks conserved residue(s) required for the propagation of feature annotation.</text>
</comment>
<proteinExistence type="inferred from homology"/>
<dbReference type="InterPro" id="IPR003231">
    <property type="entry name" value="ACP"/>
</dbReference>
<reference evidence="5 6" key="1">
    <citation type="journal article" date="2016" name="Nat. Commun.">
        <title>Thousands of microbial genomes shed light on interconnected biogeochemical processes in an aquifer system.</title>
        <authorList>
            <person name="Anantharaman K."/>
            <person name="Brown C.T."/>
            <person name="Hug L.A."/>
            <person name="Sharon I."/>
            <person name="Castelle C.J."/>
            <person name="Probst A.J."/>
            <person name="Thomas B.C."/>
            <person name="Singh A."/>
            <person name="Wilkins M.J."/>
            <person name="Karaoz U."/>
            <person name="Brodie E.L."/>
            <person name="Williams K.H."/>
            <person name="Hubbard S.S."/>
            <person name="Banfield J.F."/>
        </authorList>
    </citation>
    <scope>NUCLEOTIDE SEQUENCE [LARGE SCALE GENOMIC DNA]</scope>
</reference>
<comment type="function">
    <text evidence="3">Carrier of the growing fatty acid chain in fatty acid biosynthesis.</text>
</comment>
<keyword evidence="3" id="KW-0276">Fatty acid metabolism</keyword>
<gene>
    <name evidence="3" type="primary">acpP</name>
    <name evidence="5" type="ORF">A2Z11_03460</name>
</gene>
<dbReference type="Proteomes" id="UP000176389">
    <property type="component" value="Unassembled WGS sequence"/>
</dbReference>
<keyword evidence="2 3" id="KW-0597">Phosphoprotein</keyword>
<protein>
    <recommendedName>
        <fullName evidence="3">Acyl carrier protein</fullName>
        <shortName evidence="3">ACP</shortName>
    </recommendedName>
</protein>
<comment type="caution">
    <text evidence="5">The sequence shown here is derived from an EMBL/GenBank/DDBJ whole genome shotgun (WGS) entry which is preliminary data.</text>
</comment>
<dbReference type="GO" id="GO:0009245">
    <property type="term" value="P:lipid A biosynthetic process"/>
    <property type="evidence" value="ECO:0007669"/>
    <property type="project" value="TreeGrafter"/>
</dbReference>
<dbReference type="AlphaFoldDB" id="A0A1G1WF30"/>
<evidence type="ECO:0000256" key="1">
    <source>
        <dbReference type="ARBA" id="ARBA00022450"/>
    </source>
</evidence>
<keyword evidence="3" id="KW-0963">Cytoplasm</keyword>
<dbReference type="SUPFAM" id="SSF47336">
    <property type="entry name" value="ACP-like"/>
    <property type="match status" value="1"/>
</dbReference>
<dbReference type="GO" id="GO:0000035">
    <property type="term" value="F:acyl binding"/>
    <property type="evidence" value="ECO:0007669"/>
    <property type="project" value="TreeGrafter"/>
</dbReference>
<evidence type="ECO:0000313" key="6">
    <source>
        <dbReference type="Proteomes" id="UP000176389"/>
    </source>
</evidence>
<dbReference type="Pfam" id="PF00550">
    <property type="entry name" value="PP-binding"/>
    <property type="match status" value="1"/>
</dbReference>
<dbReference type="EMBL" id="MHCS01000028">
    <property type="protein sequence ID" value="OGY26254.1"/>
    <property type="molecule type" value="Genomic_DNA"/>
</dbReference>
<evidence type="ECO:0000256" key="3">
    <source>
        <dbReference type="HAMAP-Rule" id="MF_01217"/>
    </source>
</evidence>
<dbReference type="GO" id="GO:0016020">
    <property type="term" value="C:membrane"/>
    <property type="evidence" value="ECO:0007669"/>
    <property type="project" value="GOC"/>
</dbReference>
<accession>A0A1G1WF30</accession>
<dbReference type="STRING" id="1802596.A2Z11_03460"/>
<comment type="PTM">
    <text evidence="3">4'-phosphopantetheine is transferred from CoA to a specific serine of apo-ACP by AcpS. This modification is essential for activity because fatty acids are bound in thioester linkage to the sulfhydryl of the prosthetic group.</text>
</comment>
<keyword evidence="1 3" id="KW-0596">Phosphopantetheine</keyword>
<dbReference type="GO" id="GO:0005829">
    <property type="term" value="C:cytosol"/>
    <property type="evidence" value="ECO:0007669"/>
    <property type="project" value="TreeGrafter"/>
</dbReference>
<dbReference type="HAMAP" id="MF_01217">
    <property type="entry name" value="Acyl_carrier"/>
    <property type="match status" value="1"/>
</dbReference>
<evidence type="ECO:0000313" key="5">
    <source>
        <dbReference type="EMBL" id="OGY26254.1"/>
    </source>
</evidence>
<evidence type="ECO:0000259" key="4">
    <source>
        <dbReference type="PROSITE" id="PS50075"/>
    </source>
</evidence>
<dbReference type="InterPro" id="IPR009081">
    <property type="entry name" value="PP-bd_ACP"/>
</dbReference>
<sequence>MSDELLNRLKGIISTHLGVDEAEIKVDSHLQEDLDADPLSIADLFNDIEKEFDINLEQNQTSQISTVGDILNLISDQTGDI</sequence>
<organism evidence="5 6">
    <name type="scientific">Candidatus Woykebacteria bacterium RBG_16_43_9</name>
    <dbReference type="NCBI Taxonomy" id="1802596"/>
    <lineage>
        <taxon>Bacteria</taxon>
        <taxon>Candidatus Woykeibacteriota</taxon>
    </lineage>
</organism>
<dbReference type="PANTHER" id="PTHR20863:SF76">
    <property type="entry name" value="CARRIER DOMAIN-CONTAINING PROTEIN"/>
    <property type="match status" value="1"/>
</dbReference>
<comment type="pathway">
    <text evidence="3">Lipid metabolism; fatty acid biosynthesis.</text>
</comment>
<dbReference type="PROSITE" id="PS50075">
    <property type="entry name" value="CARRIER"/>
    <property type="match status" value="1"/>
</dbReference>
<evidence type="ECO:0000256" key="2">
    <source>
        <dbReference type="ARBA" id="ARBA00022553"/>
    </source>
</evidence>
<comment type="similarity">
    <text evidence="3">Belongs to the acyl carrier protein (ACP) family.</text>
</comment>
<dbReference type="UniPathway" id="UPA00094"/>
<dbReference type="NCBIfam" id="NF002150">
    <property type="entry name" value="PRK00982.1-4"/>
    <property type="match status" value="1"/>
</dbReference>
<dbReference type="PANTHER" id="PTHR20863">
    <property type="entry name" value="ACYL CARRIER PROTEIN"/>
    <property type="match status" value="1"/>
</dbReference>
<dbReference type="InterPro" id="IPR036736">
    <property type="entry name" value="ACP-like_sf"/>
</dbReference>
<keyword evidence="3" id="KW-0443">Lipid metabolism</keyword>